<dbReference type="AlphaFoldDB" id="A0A1W1BI89"/>
<accession>A0A1W1BI89</accession>
<evidence type="ECO:0000313" key="1">
    <source>
        <dbReference type="EMBL" id="SFV53262.1"/>
    </source>
</evidence>
<dbReference type="EMBL" id="FPHD01000021">
    <property type="protein sequence ID" value="SFV53262.1"/>
    <property type="molecule type" value="Genomic_DNA"/>
</dbReference>
<sequence length="55" mass="6200">MARQKISANKNAGNMVNTCFVQTEVVIVTYSQGIEALLKQGDRDIRKRVEALYDL</sequence>
<gene>
    <name evidence="1" type="ORF">MNB_SV-8-24</name>
</gene>
<organism evidence="1">
    <name type="scientific">hydrothermal vent metagenome</name>
    <dbReference type="NCBI Taxonomy" id="652676"/>
    <lineage>
        <taxon>unclassified sequences</taxon>
        <taxon>metagenomes</taxon>
        <taxon>ecological metagenomes</taxon>
    </lineage>
</organism>
<name>A0A1W1BI89_9ZZZZ</name>
<protein>
    <submittedName>
        <fullName evidence="1">Uncharacterized protein</fullName>
    </submittedName>
</protein>
<proteinExistence type="predicted"/>
<reference evidence="1" key="1">
    <citation type="submission" date="2016-10" db="EMBL/GenBank/DDBJ databases">
        <authorList>
            <person name="de Groot N.N."/>
        </authorList>
    </citation>
    <scope>NUCLEOTIDE SEQUENCE</scope>
</reference>